<evidence type="ECO:0000313" key="6">
    <source>
        <dbReference type="EMBL" id="OCX42881.1"/>
    </source>
</evidence>
<evidence type="ECO:0000313" key="7">
    <source>
        <dbReference type="Proteomes" id="UP000094873"/>
    </source>
</evidence>
<accession>A0AA91FP02</accession>
<dbReference type="CDD" id="cd06127">
    <property type="entry name" value="DEDDh"/>
    <property type="match status" value="1"/>
</dbReference>
<dbReference type="Pfam" id="PF00929">
    <property type="entry name" value="RNase_T"/>
    <property type="match status" value="1"/>
</dbReference>
<feature type="transmembrane region" description="Helical" evidence="4">
    <location>
        <begin position="25"/>
        <end position="46"/>
    </location>
</feature>
<dbReference type="InterPro" id="IPR013520">
    <property type="entry name" value="Ribonucl_H"/>
</dbReference>
<evidence type="ECO:0000256" key="2">
    <source>
        <dbReference type="ARBA" id="ARBA00022801"/>
    </source>
</evidence>
<evidence type="ECO:0000259" key="5">
    <source>
        <dbReference type="SMART" id="SM00479"/>
    </source>
</evidence>
<protein>
    <recommendedName>
        <fullName evidence="5">Exonuclease domain-containing protein</fullName>
    </recommendedName>
</protein>
<dbReference type="InterPro" id="IPR012337">
    <property type="entry name" value="RNaseH-like_sf"/>
</dbReference>
<keyword evidence="1" id="KW-0540">Nuclease</keyword>
<proteinExistence type="predicted"/>
<sequence length="459" mass="54550">MLVWGAIAIWLLVLFYYCFDDFVKAFLISSFILFCLWLLTVFVNTFKHKPQKTKNQEDNRASKDNLYNTTLNFTQTPFNQKTNAYKKSFNDSSNINQNFQERILPRSRNKIEYKPNKNDEMYPYNYSELIPCYLQTNPKEYFTKDDLKLNVIVIDTETTGLREWEDEILQLSIIDETGYLIFDKYFKPKYKSTWIEAQKIHGIKPDFVQNKASIDNYKIQLEKIFNDADVIIGYNLDFDLKFIKRVIDFEKPMFCIDVMKLFTSYYHEESSILPNVDCGYSYKKLTFAAWHFKNPNALNPLNFHGAHGALEDARATLYVLTKLEQTLSSTPNYKNFRKRLGFNRIIDLFYQDFLKKEEEELNKQKLKSDIKDNVDKLYNEMIATLGSDVKISKIIHNSYATFYIKNQKKWIMKVYFNENAKAQKALLNIPNSKFRKVDEKFFIRQKKKLKEIINSFIVE</sequence>
<dbReference type="Proteomes" id="UP000094873">
    <property type="component" value="Unassembled WGS sequence"/>
</dbReference>
<evidence type="ECO:0000256" key="3">
    <source>
        <dbReference type="ARBA" id="ARBA00022839"/>
    </source>
</evidence>
<dbReference type="PANTHER" id="PTHR30231:SF4">
    <property type="entry name" value="PROTEIN NEN2"/>
    <property type="match status" value="1"/>
</dbReference>
<dbReference type="GO" id="GO:0008408">
    <property type="term" value="F:3'-5' exonuclease activity"/>
    <property type="evidence" value="ECO:0007669"/>
    <property type="project" value="TreeGrafter"/>
</dbReference>
<dbReference type="GO" id="GO:0006259">
    <property type="term" value="P:DNA metabolic process"/>
    <property type="evidence" value="ECO:0007669"/>
    <property type="project" value="UniProtKB-ARBA"/>
</dbReference>
<dbReference type="Gene3D" id="3.30.420.10">
    <property type="entry name" value="Ribonuclease H-like superfamily/Ribonuclease H"/>
    <property type="match status" value="1"/>
</dbReference>
<dbReference type="SMART" id="SM00479">
    <property type="entry name" value="EXOIII"/>
    <property type="match status" value="1"/>
</dbReference>
<keyword evidence="7" id="KW-1185">Reference proteome</keyword>
<comment type="caution">
    <text evidence="6">The sequence shown here is derived from an EMBL/GenBank/DDBJ whole genome shotgun (WGS) entry which is preliminary data.</text>
</comment>
<dbReference type="InterPro" id="IPR036397">
    <property type="entry name" value="RNaseH_sf"/>
</dbReference>
<gene>
    <name evidence="6" type="ORF">A7X81_06075</name>
</gene>
<dbReference type="GO" id="GO:0003676">
    <property type="term" value="F:nucleic acid binding"/>
    <property type="evidence" value="ECO:0007669"/>
    <property type="project" value="InterPro"/>
</dbReference>
<evidence type="ECO:0000256" key="4">
    <source>
        <dbReference type="SAM" id="Phobius"/>
    </source>
</evidence>
<dbReference type="RefSeq" id="WP_066008136.1">
    <property type="nucleotide sequence ID" value="NZ_LXSU01000096.1"/>
</dbReference>
<keyword evidence="3" id="KW-0269">Exonuclease</keyword>
<dbReference type="EMBL" id="LXSU01000096">
    <property type="protein sequence ID" value="OCX42881.1"/>
    <property type="molecule type" value="Genomic_DNA"/>
</dbReference>
<dbReference type="SUPFAM" id="SSF53098">
    <property type="entry name" value="Ribonuclease H-like"/>
    <property type="match status" value="1"/>
</dbReference>
<dbReference type="AlphaFoldDB" id="A0AA91FP02"/>
<feature type="domain" description="Exonuclease" evidence="5">
    <location>
        <begin position="150"/>
        <end position="329"/>
    </location>
</feature>
<evidence type="ECO:0000256" key="1">
    <source>
        <dbReference type="ARBA" id="ARBA00022722"/>
    </source>
</evidence>
<keyword evidence="4" id="KW-1133">Transmembrane helix</keyword>
<reference evidence="6 7" key="1">
    <citation type="submission" date="2016-05" db="EMBL/GenBank/DDBJ databases">
        <authorList>
            <person name="Caceres A."/>
            <person name="Munoz I."/>
            <person name="Iraola G."/>
            <person name="Diaz-Viraque F."/>
            <person name="Greif G."/>
            <person name="Collado L."/>
        </authorList>
    </citation>
    <scope>NUCLEOTIDE SEQUENCE [LARGE SCALE GENOMIC DNA]</scope>
    <source>
        <strain evidence="6 7">WBE38</strain>
    </source>
</reference>
<keyword evidence="4" id="KW-0812">Transmembrane</keyword>
<keyword evidence="2" id="KW-0378">Hydrolase</keyword>
<name>A0AA91FP02_9BACT</name>
<organism evidence="6 7">
    <name type="scientific">Campylobacter ornithocola</name>
    <dbReference type="NCBI Taxonomy" id="1848766"/>
    <lineage>
        <taxon>Bacteria</taxon>
        <taxon>Pseudomonadati</taxon>
        <taxon>Campylobacterota</taxon>
        <taxon>Epsilonproteobacteria</taxon>
        <taxon>Campylobacterales</taxon>
        <taxon>Campylobacteraceae</taxon>
        <taxon>Campylobacter</taxon>
    </lineage>
</organism>
<dbReference type="PANTHER" id="PTHR30231">
    <property type="entry name" value="DNA POLYMERASE III SUBUNIT EPSILON"/>
    <property type="match status" value="1"/>
</dbReference>
<keyword evidence="4" id="KW-0472">Membrane</keyword>